<feature type="region of interest" description="Disordered" evidence="1">
    <location>
        <begin position="670"/>
        <end position="761"/>
    </location>
</feature>
<dbReference type="Proteomes" id="UP000198900">
    <property type="component" value="Unassembled WGS sequence"/>
</dbReference>
<organism evidence="2 3">
    <name type="scientific">Paraburkholderia steynii</name>
    <dbReference type="NCBI Taxonomy" id="1245441"/>
    <lineage>
        <taxon>Bacteria</taxon>
        <taxon>Pseudomonadati</taxon>
        <taxon>Pseudomonadota</taxon>
        <taxon>Betaproteobacteria</taxon>
        <taxon>Burkholderiales</taxon>
        <taxon>Burkholderiaceae</taxon>
        <taxon>Paraburkholderia</taxon>
    </lineage>
</organism>
<dbReference type="EMBL" id="FNDI01000040">
    <property type="protein sequence ID" value="SDJ27068.1"/>
    <property type="molecule type" value="Genomic_DNA"/>
</dbReference>
<dbReference type="GO" id="GO:0003676">
    <property type="term" value="F:nucleic acid binding"/>
    <property type="evidence" value="ECO:0007669"/>
    <property type="project" value="InterPro"/>
</dbReference>
<evidence type="ECO:0000313" key="3">
    <source>
        <dbReference type="Proteomes" id="UP000198900"/>
    </source>
</evidence>
<accession>A0A7Z7BHQ9</accession>
<comment type="caution">
    <text evidence="2">The sequence shown here is derived from an EMBL/GenBank/DDBJ whole genome shotgun (WGS) entry which is preliminary data.</text>
</comment>
<dbReference type="InterPro" id="IPR036397">
    <property type="entry name" value="RNaseH_sf"/>
</dbReference>
<evidence type="ECO:0000313" key="2">
    <source>
        <dbReference type="EMBL" id="SDJ27068.1"/>
    </source>
</evidence>
<protein>
    <recommendedName>
        <fullName evidence="4">Integrase catalytic domain-containing protein</fullName>
    </recommendedName>
</protein>
<evidence type="ECO:0008006" key="4">
    <source>
        <dbReference type="Google" id="ProtNLM"/>
    </source>
</evidence>
<dbReference type="AlphaFoldDB" id="A0A7Z7BHQ9"/>
<dbReference type="RefSeq" id="WP_091789572.1">
    <property type="nucleotide sequence ID" value="NZ_FNDI01000040.1"/>
</dbReference>
<dbReference type="Gene3D" id="3.30.420.10">
    <property type="entry name" value="Ribonuclease H-like superfamily/Ribonuclease H"/>
    <property type="match status" value="1"/>
</dbReference>
<reference evidence="2" key="1">
    <citation type="submission" date="2016-10" db="EMBL/GenBank/DDBJ databases">
        <authorList>
            <person name="Varghese N."/>
            <person name="Submissions S."/>
        </authorList>
    </citation>
    <scope>NUCLEOTIDE SEQUENCE [LARGE SCALE GENOMIC DNA]</scope>
    <source>
        <strain evidence="2">YR281</strain>
    </source>
</reference>
<feature type="compositionally biased region" description="Basic and acidic residues" evidence="1">
    <location>
        <begin position="727"/>
        <end position="761"/>
    </location>
</feature>
<evidence type="ECO:0000256" key="1">
    <source>
        <dbReference type="SAM" id="MobiDB-lite"/>
    </source>
</evidence>
<keyword evidence="3" id="KW-1185">Reference proteome</keyword>
<name>A0A7Z7BHQ9_9BURK</name>
<feature type="compositionally biased region" description="Basic and acidic residues" evidence="1">
    <location>
        <begin position="674"/>
        <end position="694"/>
    </location>
</feature>
<proteinExistence type="predicted"/>
<feature type="compositionally biased region" description="Basic and acidic residues" evidence="1">
    <location>
        <begin position="701"/>
        <end position="720"/>
    </location>
</feature>
<gene>
    <name evidence="2" type="ORF">SAMN04487926_14038</name>
</gene>
<sequence length="761" mass="87361">MDIILWEGQLIFGRLNGIRGNHHFRVVWIDRKNGIVFIRRVYSNVPANSRLAKKYTIADIQVRLKSQQLIEQDECIRPFRMSESREDIKEEIYAREVQAYRQRLLGPLITEAGRRIFYGNIHDRARLLEKQARKTGVSVQRLLKLFTIYENFGCNLVALRPYVPDGERERGATAHKRGAKNVYEEGNSASPLKGYPVNRWALRHIQWAVWHLVILLGFTYEDARVVMHRLFWHQDNGAISEGTRTRFPVKTSKMVTAAEFAACARRYKKNPEKLRRLVGAREWRDRYAAGRGVTADLALGPGDILIIDGTLAKFEIVSTITRRPIGRPTLLIVADAALGTILSIHITTGRESANAYRAVLFRACTPQSGLMSRLGLPRDWFNFRVRPNDILIDRGAGNSDKFRKPLVSADGADIGIMVAPIACGRAKGPVEGLMNILTRRLRNLPGAFTRERTERAQDRRRYSKLVARITRSELLRYAYEAAKEYNQGLVLKGHLPDTRRRSVQPTREELFNDAMLGRRGGENREFSEVDVYTALLPRLKPRRMHKAGVRHLDANFTSKAYQEAYEMEIAKCLGNEKKLPRITPLQDPDDPTILFWKRGPNDILVLDCSSTDAKRWDGLLVEDVERGTQIQDRKTRIRHEREKTFITPLPQHIVDAFIDARRTVFSRVSTEEQSSDRAFERDLERTEVNTESRVHSGRVAKRTDSPEKSDHFDDSHPSQEDREEDSVEKAVEAQMRKAREARKKVLDRGMETIVRKGKEGN</sequence>